<evidence type="ECO:0000256" key="2">
    <source>
        <dbReference type="SAM" id="Phobius"/>
    </source>
</evidence>
<reference evidence="3" key="1">
    <citation type="journal article" date="2020" name="G3 (Bethesda)">
        <title>High-Quality Assemblies for Three Invasive Social Wasps from the &lt;i&gt;Vespula&lt;/i&gt; Genus.</title>
        <authorList>
            <person name="Harrop T.W.R."/>
            <person name="Guhlin J."/>
            <person name="McLaughlin G.M."/>
            <person name="Permina E."/>
            <person name="Stockwell P."/>
            <person name="Gilligan J."/>
            <person name="Le Lec M.F."/>
            <person name="Gruber M.A.M."/>
            <person name="Quinn O."/>
            <person name="Lovegrove M."/>
            <person name="Duncan E.J."/>
            <person name="Remnant E.J."/>
            <person name="Van Eeckhoven J."/>
            <person name="Graham B."/>
            <person name="Knapp R.A."/>
            <person name="Langford K.W."/>
            <person name="Kronenberg Z."/>
            <person name="Press M.O."/>
            <person name="Eacker S.M."/>
            <person name="Wilson-Rankin E.E."/>
            <person name="Purcell J."/>
            <person name="Lester P.J."/>
            <person name="Dearden P.K."/>
        </authorList>
    </citation>
    <scope>NUCLEOTIDE SEQUENCE</scope>
    <source>
        <strain evidence="3">Volc-1</strain>
    </source>
</reference>
<keyword evidence="4" id="KW-1185">Reference proteome</keyword>
<evidence type="ECO:0000313" key="3">
    <source>
        <dbReference type="EMBL" id="KAF7434355.1"/>
    </source>
</evidence>
<gene>
    <name evidence="3" type="ORF">H0235_002546</name>
</gene>
<accession>A0A834PAB2</accession>
<comment type="caution">
    <text evidence="3">The sequence shown here is derived from an EMBL/GenBank/DDBJ whole genome shotgun (WGS) entry which is preliminary data.</text>
</comment>
<dbReference type="Proteomes" id="UP000600918">
    <property type="component" value="Unassembled WGS sequence"/>
</dbReference>
<sequence length="221" mass="26456">MSLSAEFRHKIKPLIIMNSIFNTGLMEYFVDIKINTIESSLIKITYRLYFYNIYLYQIGSIIFGVFRRKKTRRFTLQIETCIRTMDQLNIPMNLPKYFRQQYYYSVLYIVFVVISMIVIDYKWFISFGSSYWKILIFFYVIRYPFIVLLVVDITFVFWMRQIKFSQLNEVLKGMLTTTIHSPQHKRILRMRNGKNNSPSSDVHRTDKSNKDGNTSGINQVC</sequence>
<evidence type="ECO:0000256" key="1">
    <source>
        <dbReference type="SAM" id="MobiDB-lite"/>
    </source>
</evidence>
<feature type="region of interest" description="Disordered" evidence="1">
    <location>
        <begin position="190"/>
        <end position="221"/>
    </location>
</feature>
<protein>
    <submittedName>
        <fullName evidence="3">Uncharacterized protein</fullName>
    </submittedName>
</protein>
<feature type="compositionally biased region" description="Basic and acidic residues" evidence="1">
    <location>
        <begin position="201"/>
        <end position="210"/>
    </location>
</feature>
<dbReference type="EMBL" id="JACSDY010000002">
    <property type="protein sequence ID" value="KAF7434355.1"/>
    <property type="molecule type" value="Genomic_DNA"/>
</dbReference>
<proteinExistence type="predicted"/>
<organism evidence="3 4">
    <name type="scientific">Vespula pensylvanica</name>
    <name type="common">Western yellow jacket</name>
    <name type="synonym">Wasp</name>
    <dbReference type="NCBI Taxonomy" id="30213"/>
    <lineage>
        <taxon>Eukaryota</taxon>
        <taxon>Metazoa</taxon>
        <taxon>Ecdysozoa</taxon>
        <taxon>Arthropoda</taxon>
        <taxon>Hexapoda</taxon>
        <taxon>Insecta</taxon>
        <taxon>Pterygota</taxon>
        <taxon>Neoptera</taxon>
        <taxon>Endopterygota</taxon>
        <taxon>Hymenoptera</taxon>
        <taxon>Apocrita</taxon>
        <taxon>Aculeata</taxon>
        <taxon>Vespoidea</taxon>
        <taxon>Vespidae</taxon>
        <taxon>Vespinae</taxon>
        <taxon>Vespula</taxon>
    </lineage>
</organism>
<keyword evidence="2" id="KW-0472">Membrane</keyword>
<name>A0A834PAB2_VESPE</name>
<evidence type="ECO:0000313" key="4">
    <source>
        <dbReference type="Proteomes" id="UP000600918"/>
    </source>
</evidence>
<keyword evidence="2" id="KW-0812">Transmembrane</keyword>
<feature type="compositionally biased region" description="Polar residues" evidence="1">
    <location>
        <begin position="211"/>
        <end position="221"/>
    </location>
</feature>
<feature type="transmembrane region" description="Helical" evidence="2">
    <location>
        <begin position="48"/>
        <end position="66"/>
    </location>
</feature>
<keyword evidence="2" id="KW-1133">Transmembrane helix</keyword>
<dbReference type="AlphaFoldDB" id="A0A834PAB2"/>
<feature type="transmembrane region" description="Helical" evidence="2">
    <location>
        <begin position="102"/>
        <end position="124"/>
    </location>
</feature>
<feature type="transmembrane region" description="Helical" evidence="2">
    <location>
        <begin position="136"/>
        <end position="158"/>
    </location>
</feature>